<reference evidence="4" key="1">
    <citation type="journal article" date="2014" name="PLoS ONE">
        <title>The genome and linkage map of the northern pike (Esox lucius): conserved synteny revealed between the salmonid sister group and the Neoteleostei.</title>
        <authorList>
            <person name="Rondeau E.B."/>
            <person name="Minkley D.R."/>
            <person name="Leong J.S."/>
            <person name="Messmer A.M."/>
            <person name="Jantzen J.R."/>
            <person name="von Schalburg K.R."/>
            <person name="Lemon C."/>
            <person name="Bird N.H."/>
            <person name="Koop B.F."/>
        </authorList>
    </citation>
    <scope>NUCLEOTIDE SEQUENCE</scope>
</reference>
<evidence type="ECO:0000256" key="1">
    <source>
        <dbReference type="PIRSR" id="PIRSR605301-1"/>
    </source>
</evidence>
<keyword evidence="1" id="KW-0479">Metal-binding</keyword>
<reference evidence="3" key="3">
    <citation type="submission" date="2025-08" db="UniProtKB">
        <authorList>
            <consortium name="Ensembl"/>
        </authorList>
    </citation>
    <scope>IDENTIFICATION</scope>
</reference>
<dbReference type="SMART" id="SM01388">
    <property type="entry name" value="Mob1_phocein"/>
    <property type="match status" value="1"/>
</dbReference>
<evidence type="ECO:0000313" key="3">
    <source>
        <dbReference type="Ensembl" id="ENSELUP00000070427.1"/>
    </source>
</evidence>
<dbReference type="GeneID" id="105022204"/>
<feature type="binding site" evidence="1">
    <location>
        <position position="177"/>
    </location>
    <ligand>
        <name>Zn(2+)</name>
        <dbReference type="ChEBI" id="CHEBI:29105"/>
    </ligand>
</feature>
<dbReference type="InterPro" id="IPR005301">
    <property type="entry name" value="MOB_kinase_act_fam"/>
</dbReference>
<dbReference type="InParanoid" id="A0A6Q2YY52"/>
<reference evidence="3" key="2">
    <citation type="submission" date="2020-02" db="EMBL/GenBank/DDBJ databases">
        <title>Esox lucius (northern pike) genome, fEsoLuc1, primary haplotype.</title>
        <authorList>
            <person name="Myers G."/>
            <person name="Karagic N."/>
            <person name="Meyer A."/>
            <person name="Pippel M."/>
            <person name="Reichard M."/>
            <person name="Winkler S."/>
            <person name="Tracey A."/>
            <person name="Sims Y."/>
            <person name="Howe K."/>
            <person name="Rhie A."/>
            <person name="Formenti G."/>
            <person name="Durbin R."/>
            <person name="Fedrigo O."/>
            <person name="Jarvis E.D."/>
        </authorList>
    </citation>
    <scope>NUCLEOTIDE SEQUENCE [LARGE SCALE GENOMIC DNA]</scope>
</reference>
<evidence type="ECO:0000256" key="2">
    <source>
        <dbReference type="SAM" id="MobiDB-lite"/>
    </source>
</evidence>
<dbReference type="AlphaFoldDB" id="A0A6Q2YY52"/>
<dbReference type="OMA" id="EWMAFNT"/>
<name>A0A6Q2YY52_ESOLU</name>
<reference evidence="3" key="4">
    <citation type="submission" date="2025-09" db="UniProtKB">
        <authorList>
            <consortium name="Ensembl"/>
        </authorList>
    </citation>
    <scope>IDENTIFICATION</scope>
</reference>
<sequence>MGGCQSYPSAAETDKGQHTFDTNKLGDNNNELLLEQRPYLRQQYVSERITHIDMTALTALPPGLDEAEWLASNTVVFFKHINLLSSALSEYCTPTTCPTASGPDNMVYTWTNDQGRKLKCSAPLYFDYAMSYIQGLLTDEDVFPTRAGSVFPAGFVFLVQKVFLLLFHVLAHIYWSHYRETLALGLHPHLNTLFTHLIHFSLEHNLLEAEHMQPLQDLITSLGLHRLT</sequence>
<keyword evidence="1" id="KW-0862">Zinc</keyword>
<protein>
    <submittedName>
        <fullName evidence="3">Uncharacterized protein</fullName>
    </submittedName>
</protein>
<feature type="binding site" evidence="1">
    <location>
        <position position="97"/>
    </location>
    <ligand>
        <name>Zn(2+)</name>
        <dbReference type="ChEBI" id="CHEBI:29105"/>
    </ligand>
</feature>
<accession>A0A6Q2YY52</accession>
<feature type="region of interest" description="Disordered" evidence="2">
    <location>
        <begin position="1"/>
        <end position="27"/>
    </location>
</feature>
<feature type="binding site" evidence="1">
    <location>
        <position position="92"/>
    </location>
    <ligand>
        <name>Zn(2+)</name>
        <dbReference type="ChEBI" id="CHEBI:29105"/>
    </ligand>
</feature>
<evidence type="ECO:0000313" key="4">
    <source>
        <dbReference type="Proteomes" id="UP000265140"/>
    </source>
</evidence>
<dbReference type="Bgee" id="ENSELUG00000032044">
    <property type="expression patterns" value="Expressed in liver and 15 other cell types or tissues"/>
</dbReference>
<dbReference type="Proteomes" id="UP000265140">
    <property type="component" value="Chromosome 19"/>
</dbReference>
<proteinExistence type="predicted"/>
<organism evidence="3 4">
    <name type="scientific">Esox lucius</name>
    <name type="common">Northern pike</name>
    <dbReference type="NCBI Taxonomy" id="8010"/>
    <lineage>
        <taxon>Eukaryota</taxon>
        <taxon>Metazoa</taxon>
        <taxon>Chordata</taxon>
        <taxon>Craniata</taxon>
        <taxon>Vertebrata</taxon>
        <taxon>Euteleostomi</taxon>
        <taxon>Actinopterygii</taxon>
        <taxon>Neopterygii</taxon>
        <taxon>Teleostei</taxon>
        <taxon>Protacanthopterygii</taxon>
        <taxon>Esociformes</taxon>
        <taxon>Esocidae</taxon>
        <taxon>Esox</taxon>
    </lineage>
</organism>
<keyword evidence="4" id="KW-1185">Reference proteome</keyword>
<dbReference type="OrthoDB" id="8170117at2759"/>
<dbReference type="GeneTree" id="ENSGT01120000271909"/>
<dbReference type="InterPro" id="IPR036703">
    <property type="entry name" value="MOB_kinase_act_sf"/>
</dbReference>
<dbReference type="PANTHER" id="PTHR22599">
    <property type="entry name" value="MPS ONE BINDER KINASE ACTIVATOR-LIKE MOB"/>
    <property type="match status" value="1"/>
</dbReference>
<dbReference type="Gene3D" id="1.20.140.30">
    <property type="entry name" value="MOB kinase activator"/>
    <property type="match status" value="1"/>
</dbReference>
<dbReference type="Pfam" id="PF03637">
    <property type="entry name" value="Mob1_phocein"/>
    <property type="match status" value="1"/>
</dbReference>
<feature type="binding site" evidence="1">
    <location>
        <position position="172"/>
    </location>
    <ligand>
        <name>Zn(2+)</name>
        <dbReference type="ChEBI" id="CHEBI:29105"/>
    </ligand>
</feature>
<dbReference type="Ensembl" id="ENSELUT00000066040.2">
    <property type="protein sequence ID" value="ENSELUP00000070427.1"/>
    <property type="gene ID" value="ENSELUG00000032044.2"/>
</dbReference>
<dbReference type="SUPFAM" id="SSF101152">
    <property type="entry name" value="Mob1/phocein"/>
    <property type="match status" value="1"/>
</dbReference>
<dbReference type="KEGG" id="els:105022204"/>
<dbReference type="RefSeq" id="XP_019896168.1">
    <property type="nucleotide sequence ID" value="XM_020040609.3"/>
</dbReference>